<dbReference type="EMBL" id="BAAARB010000027">
    <property type="protein sequence ID" value="GAA2392051.1"/>
    <property type="molecule type" value="Genomic_DNA"/>
</dbReference>
<keyword evidence="2" id="KW-1185">Reference proteome</keyword>
<comment type="caution">
    <text evidence="1">The sequence shown here is derived from an EMBL/GenBank/DDBJ whole genome shotgun (WGS) entry which is preliminary data.</text>
</comment>
<name>A0ABN3I0G9_9ACTN</name>
<gene>
    <name evidence="1" type="ORF">GCM10009855_34890</name>
</gene>
<accession>A0ABN3I0G9</accession>
<protein>
    <submittedName>
        <fullName evidence="1">Uncharacterized protein</fullName>
    </submittedName>
</protein>
<reference evidence="1 2" key="1">
    <citation type="journal article" date="2019" name="Int. J. Syst. Evol. Microbiol.">
        <title>The Global Catalogue of Microorganisms (GCM) 10K type strain sequencing project: providing services to taxonomists for standard genome sequencing and annotation.</title>
        <authorList>
            <consortium name="The Broad Institute Genomics Platform"/>
            <consortium name="The Broad Institute Genome Sequencing Center for Infectious Disease"/>
            <person name="Wu L."/>
            <person name="Ma J."/>
        </authorList>
    </citation>
    <scope>NUCLEOTIDE SEQUENCE [LARGE SCALE GENOMIC DNA]</scope>
    <source>
        <strain evidence="1 2">JCM 16227</strain>
    </source>
</reference>
<dbReference type="Proteomes" id="UP001501170">
    <property type="component" value="Unassembled WGS sequence"/>
</dbReference>
<evidence type="ECO:0000313" key="2">
    <source>
        <dbReference type="Proteomes" id="UP001501170"/>
    </source>
</evidence>
<proteinExistence type="predicted"/>
<organism evidence="1 2">
    <name type="scientific">Gordonia cholesterolivorans</name>
    <dbReference type="NCBI Taxonomy" id="559625"/>
    <lineage>
        <taxon>Bacteria</taxon>
        <taxon>Bacillati</taxon>
        <taxon>Actinomycetota</taxon>
        <taxon>Actinomycetes</taxon>
        <taxon>Mycobacteriales</taxon>
        <taxon>Gordoniaceae</taxon>
        <taxon>Gordonia</taxon>
    </lineage>
</organism>
<evidence type="ECO:0000313" key="1">
    <source>
        <dbReference type="EMBL" id="GAA2392051.1"/>
    </source>
</evidence>
<sequence>MPLPGLWSRGVEFGDDALTFVDYVHPAASVCAEPVLSVSGIRDVDPAGFPPEIRTTAGETLFVSKLREGDLRQFAERHRIPQIARPDIWMRLLEPFLDTTIGHGRQADTDGWLRERGLSEAEIARARARVGSMMTAYNELLWEWEDLNLSDLVLASASSPDAGLYWWAMEIADRAAVE</sequence>